<dbReference type="Pfam" id="PF13401">
    <property type="entry name" value="AAA_22"/>
    <property type="match status" value="1"/>
</dbReference>
<dbReference type="InterPro" id="IPR049945">
    <property type="entry name" value="AAA_22"/>
</dbReference>
<dbReference type="PANTHER" id="PTHR46082">
    <property type="entry name" value="ATP/GTP-BINDING PROTEIN-RELATED"/>
    <property type="match status" value="1"/>
</dbReference>
<sequence length="210" mass="23459">MKSAQHRDQIVRKEKVIGFEMEGDGVWDNVSCIIVKGDSHKSKSWRLYAAATGASASKAFLEYWEPFDTLDAVTKRHLILPLARNSCFVGRHNELGRLDELLSMPDGPKNLAITGLGGVGKTQVALELAYRLQDKDAECSIFWIQCTSTETFEQAFITIAQAVGIQHGSPSEVKEHVKSHFSQNSRKWLLIFDNADDTDMWTKGNSTTPE</sequence>
<dbReference type="Gene3D" id="3.40.50.1580">
    <property type="entry name" value="Nucleoside phosphorylase domain"/>
    <property type="match status" value="1"/>
</dbReference>
<evidence type="ECO:0000313" key="2">
    <source>
        <dbReference type="EMBL" id="KAL2823778.1"/>
    </source>
</evidence>
<dbReference type="InterPro" id="IPR035994">
    <property type="entry name" value="Nucleoside_phosphorylase_sf"/>
</dbReference>
<dbReference type="PANTHER" id="PTHR46082:SF6">
    <property type="entry name" value="AAA+ ATPASE DOMAIN-CONTAINING PROTEIN-RELATED"/>
    <property type="match status" value="1"/>
</dbReference>
<dbReference type="SUPFAM" id="SSF52540">
    <property type="entry name" value="P-loop containing nucleoside triphosphate hydrolases"/>
    <property type="match status" value="1"/>
</dbReference>
<dbReference type="InterPro" id="IPR053137">
    <property type="entry name" value="NLR-like"/>
</dbReference>
<protein>
    <recommendedName>
        <fullName evidence="1">ORC1/DEAH AAA+ ATPase domain-containing protein</fullName>
    </recommendedName>
</protein>
<evidence type="ECO:0000313" key="3">
    <source>
        <dbReference type="Proteomes" id="UP001610335"/>
    </source>
</evidence>
<accession>A0ABR4I7Q2</accession>
<keyword evidence="3" id="KW-1185">Reference proteome</keyword>
<reference evidence="2 3" key="1">
    <citation type="submission" date="2024-07" db="EMBL/GenBank/DDBJ databases">
        <title>Section-level genome sequencing and comparative genomics of Aspergillus sections Usti and Cavernicolus.</title>
        <authorList>
            <consortium name="Lawrence Berkeley National Laboratory"/>
            <person name="Nybo J.L."/>
            <person name="Vesth T.C."/>
            <person name="Theobald S."/>
            <person name="Frisvad J.C."/>
            <person name="Larsen T.O."/>
            <person name="Kjaerboelling I."/>
            <person name="Rothschild-Mancinelli K."/>
            <person name="Lyhne E.K."/>
            <person name="Kogle M.E."/>
            <person name="Barry K."/>
            <person name="Clum A."/>
            <person name="Na H."/>
            <person name="Ledsgaard L."/>
            <person name="Lin J."/>
            <person name="Lipzen A."/>
            <person name="Kuo A."/>
            <person name="Riley R."/>
            <person name="Mondo S."/>
            <person name="LaButti K."/>
            <person name="Haridas S."/>
            <person name="Pangalinan J."/>
            <person name="Salamov A.A."/>
            <person name="Simmons B.A."/>
            <person name="Magnuson J.K."/>
            <person name="Chen J."/>
            <person name="Drula E."/>
            <person name="Henrissat B."/>
            <person name="Wiebenga A."/>
            <person name="Lubbers R.J."/>
            <person name="Gomes A.C."/>
            <person name="Makela M.R."/>
            <person name="Stajich J."/>
            <person name="Grigoriev I.V."/>
            <person name="Mortensen U.H."/>
            <person name="De vries R.P."/>
            <person name="Baker S.E."/>
            <person name="Andersen M.R."/>
        </authorList>
    </citation>
    <scope>NUCLEOTIDE SEQUENCE [LARGE SCALE GENOMIC DNA]</scope>
    <source>
        <strain evidence="2 3">CBS 600.67</strain>
    </source>
</reference>
<comment type="caution">
    <text evidence="2">The sequence shown here is derived from an EMBL/GenBank/DDBJ whole genome shotgun (WGS) entry which is preliminary data.</text>
</comment>
<gene>
    <name evidence="2" type="ORF">BDW59DRAFT_92005</name>
</gene>
<feature type="domain" description="ORC1/DEAH AAA+ ATPase" evidence="1">
    <location>
        <begin position="108"/>
        <end position="197"/>
    </location>
</feature>
<dbReference type="InterPro" id="IPR027417">
    <property type="entry name" value="P-loop_NTPase"/>
</dbReference>
<dbReference type="EMBL" id="JBFXLS010000049">
    <property type="protein sequence ID" value="KAL2823778.1"/>
    <property type="molecule type" value="Genomic_DNA"/>
</dbReference>
<name>A0ABR4I7Q2_9EURO</name>
<dbReference type="Proteomes" id="UP001610335">
    <property type="component" value="Unassembled WGS sequence"/>
</dbReference>
<organism evidence="2 3">
    <name type="scientific">Aspergillus cavernicola</name>
    <dbReference type="NCBI Taxonomy" id="176166"/>
    <lineage>
        <taxon>Eukaryota</taxon>
        <taxon>Fungi</taxon>
        <taxon>Dikarya</taxon>
        <taxon>Ascomycota</taxon>
        <taxon>Pezizomycotina</taxon>
        <taxon>Eurotiomycetes</taxon>
        <taxon>Eurotiomycetidae</taxon>
        <taxon>Eurotiales</taxon>
        <taxon>Aspergillaceae</taxon>
        <taxon>Aspergillus</taxon>
        <taxon>Aspergillus subgen. Nidulantes</taxon>
    </lineage>
</organism>
<dbReference type="Gene3D" id="3.40.50.300">
    <property type="entry name" value="P-loop containing nucleotide triphosphate hydrolases"/>
    <property type="match status" value="1"/>
</dbReference>
<proteinExistence type="predicted"/>
<evidence type="ECO:0000259" key="1">
    <source>
        <dbReference type="Pfam" id="PF13401"/>
    </source>
</evidence>